<feature type="transmembrane region" description="Helical" evidence="5">
    <location>
        <begin position="96"/>
        <end position="121"/>
    </location>
</feature>
<evidence type="ECO:0000256" key="5">
    <source>
        <dbReference type="SAM" id="Phobius"/>
    </source>
</evidence>
<proteinExistence type="predicted"/>
<gene>
    <name evidence="7" type="ORF">LUCI_1599</name>
</gene>
<keyword evidence="2 5" id="KW-0812">Transmembrane</keyword>
<feature type="transmembrane region" description="Helical" evidence="5">
    <location>
        <begin position="127"/>
        <end position="149"/>
    </location>
</feature>
<evidence type="ECO:0000256" key="1">
    <source>
        <dbReference type="ARBA" id="ARBA00004141"/>
    </source>
</evidence>
<organism evidence="7 8">
    <name type="scientific">Lucifera butyrica</name>
    <dbReference type="NCBI Taxonomy" id="1351585"/>
    <lineage>
        <taxon>Bacteria</taxon>
        <taxon>Bacillati</taxon>
        <taxon>Bacillota</taxon>
        <taxon>Negativicutes</taxon>
        <taxon>Veillonellales</taxon>
        <taxon>Veillonellaceae</taxon>
        <taxon>Lucifera</taxon>
    </lineage>
</organism>
<keyword evidence="3 5" id="KW-1133">Transmembrane helix</keyword>
<dbReference type="RefSeq" id="WP_122627319.1">
    <property type="nucleotide sequence ID" value="NZ_UPPP01000063.1"/>
</dbReference>
<dbReference type="AlphaFoldDB" id="A0A498RB70"/>
<dbReference type="Pfam" id="PF04893">
    <property type="entry name" value="Yip1"/>
    <property type="match status" value="1"/>
</dbReference>
<reference evidence="7 8" key="1">
    <citation type="submission" date="2018-06" db="EMBL/GenBank/DDBJ databases">
        <authorList>
            <person name="Strepis N."/>
        </authorList>
    </citation>
    <scope>NUCLEOTIDE SEQUENCE [LARGE SCALE GENOMIC DNA]</scope>
    <source>
        <strain evidence="7">LUCI</strain>
    </source>
</reference>
<feature type="transmembrane region" description="Helical" evidence="5">
    <location>
        <begin position="27"/>
        <end position="50"/>
    </location>
</feature>
<evidence type="ECO:0000256" key="3">
    <source>
        <dbReference type="ARBA" id="ARBA00022989"/>
    </source>
</evidence>
<sequence length="192" mass="20871">MGKFMELIYDVLFSPGKAFPEIAAGRYVRYSLAAMLLSIIIPLGAIYLALKTAGLPQAVHVVIVIQVLGSLIVWFLGAAVWNLVAEFFGGRGTGLGLFTALGFAQLPRIFLVPLGVLSMVLPAEIRSFWLAATGLVVLFWTLTLDVYAIRGAYTFSVAKAVLVLLTPLLAMIIMMIMVIAFMSVSFLHFVKL</sequence>
<dbReference type="GO" id="GO:0016020">
    <property type="term" value="C:membrane"/>
    <property type="evidence" value="ECO:0007669"/>
    <property type="project" value="UniProtKB-SubCell"/>
</dbReference>
<dbReference type="EMBL" id="UPPP01000063">
    <property type="protein sequence ID" value="VBB06368.1"/>
    <property type="molecule type" value="Genomic_DNA"/>
</dbReference>
<keyword evidence="8" id="KW-1185">Reference proteome</keyword>
<dbReference type="InterPro" id="IPR006977">
    <property type="entry name" value="Yip1_dom"/>
</dbReference>
<evidence type="ECO:0000313" key="7">
    <source>
        <dbReference type="EMBL" id="VBB06368.1"/>
    </source>
</evidence>
<feature type="transmembrane region" description="Helical" evidence="5">
    <location>
        <begin position="62"/>
        <end position="84"/>
    </location>
</feature>
<dbReference type="OrthoDB" id="1684770at2"/>
<accession>A0A498RB70</accession>
<protein>
    <recommendedName>
        <fullName evidence="6">Yip1 domain-containing protein</fullName>
    </recommendedName>
</protein>
<evidence type="ECO:0000256" key="2">
    <source>
        <dbReference type="ARBA" id="ARBA00022692"/>
    </source>
</evidence>
<evidence type="ECO:0000313" key="8">
    <source>
        <dbReference type="Proteomes" id="UP000277811"/>
    </source>
</evidence>
<name>A0A498RB70_9FIRM</name>
<evidence type="ECO:0000256" key="4">
    <source>
        <dbReference type="ARBA" id="ARBA00023136"/>
    </source>
</evidence>
<keyword evidence="4 5" id="KW-0472">Membrane</keyword>
<feature type="domain" description="Yip1" evidence="6">
    <location>
        <begin position="10"/>
        <end position="176"/>
    </location>
</feature>
<evidence type="ECO:0000259" key="6">
    <source>
        <dbReference type="Pfam" id="PF04893"/>
    </source>
</evidence>
<feature type="transmembrane region" description="Helical" evidence="5">
    <location>
        <begin position="161"/>
        <end position="190"/>
    </location>
</feature>
<dbReference type="Proteomes" id="UP000277811">
    <property type="component" value="Unassembled WGS sequence"/>
</dbReference>
<comment type="subcellular location">
    <subcellularLocation>
        <location evidence="1">Membrane</location>
        <topology evidence="1">Multi-pass membrane protein</topology>
    </subcellularLocation>
</comment>